<feature type="domain" description="Methylamine utilisation protein MauE" evidence="6">
    <location>
        <begin position="9"/>
        <end position="135"/>
    </location>
</feature>
<organism evidence="7 8">
    <name type="scientific">Flavobacterium cauense R2A-7</name>
    <dbReference type="NCBI Taxonomy" id="1341154"/>
    <lineage>
        <taxon>Bacteria</taxon>
        <taxon>Pseudomonadati</taxon>
        <taxon>Bacteroidota</taxon>
        <taxon>Flavobacteriia</taxon>
        <taxon>Flavobacteriales</taxon>
        <taxon>Flavobacteriaceae</taxon>
        <taxon>Flavobacterium</taxon>
    </lineage>
</organism>
<dbReference type="EMBL" id="VLKQ01000001">
    <property type="protein sequence ID" value="TWI15230.1"/>
    <property type="molecule type" value="Genomic_DNA"/>
</dbReference>
<dbReference type="AlphaFoldDB" id="V6S400"/>
<keyword evidence="8" id="KW-1185">Reference proteome</keyword>
<keyword evidence="2 5" id="KW-0812">Transmembrane</keyword>
<evidence type="ECO:0000256" key="2">
    <source>
        <dbReference type="ARBA" id="ARBA00022692"/>
    </source>
</evidence>
<dbReference type="UniPathway" id="UPA00895"/>
<dbReference type="Pfam" id="PF07291">
    <property type="entry name" value="MauE"/>
    <property type="match status" value="1"/>
</dbReference>
<evidence type="ECO:0000256" key="4">
    <source>
        <dbReference type="ARBA" id="ARBA00023136"/>
    </source>
</evidence>
<evidence type="ECO:0000259" key="6">
    <source>
        <dbReference type="Pfam" id="PF07291"/>
    </source>
</evidence>
<dbReference type="Proteomes" id="UP000319848">
    <property type="component" value="Unassembled WGS sequence"/>
</dbReference>
<dbReference type="GO" id="GO:0016020">
    <property type="term" value="C:membrane"/>
    <property type="evidence" value="ECO:0007669"/>
    <property type="project" value="UniProtKB-SubCell"/>
</dbReference>
<dbReference type="STRING" id="1341154.FCR2A7T_25220"/>
<accession>V6S400</accession>
<dbReference type="GO" id="GO:0030416">
    <property type="term" value="P:methylamine metabolic process"/>
    <property type="evidence" value="ECO:0007669"/>
    <property type="project" value="InterPro"/>
</dbReference>
<evidence type="ECO:0000256" key="3">
    <source>
        <dbReference type="ARBA" id="ARBA00022989"/>
    </source>
</evidence>
<gene>
    <name evidence="7" type="ORF">IP98_00221</name>
</gene>
<dbReference type="OrthoDB" id="673785at2"/>
<comment type="subcellular location">
    <subcellularLocation>
        <location evidence="1">Membrane</location>
        <topology evidence="1">Multi-pass membrane protein</topology>
    </subcellularLocation>
</comment>
<feature type="transmembrane region" description="Helical" evidence="5">
    <location>
        <begin position="12"/>
        <end position="32"/>
    </location>
</feature>
<sequence length="502" mass="57046">MKLNAKIKNVTIEIICLLYILLFVYAAVSKLLDFENFSVQIGQSPLLSAFAGFLYWLVPLLEIGIAILLVVPALRVKGLIAALIMMVLFTTYIIIILNFSSFIPCSCGGVLEKLAWTEHLVFNLFFVLLALIGLYLSFDNENATTFPCKKFGIISLSSLLLGIVPVVVLFLLSEDIIHRHNNFVRRFPHHPITLEHQTDLGLNSYYLAGIDHENIYLGNVTAPLFIKTLDFNLVKKFDTEIKLSKMDLPFRTPRIYVGSSMSYFIDGTVPSIFSGNKTDWKAEQHRTNAFFSLAVPIDSVTFAIRARDSKTNENVLGLLKISPPFTVRLSKDVLIKQLDGVFDTDGMLLYNEQLNKILYTYYYRNQFIVSDPQLEQKVIGKTIDTISKAQLKVSYISSKKTKTIAAPPLVVNKATATYGNYLFVHSGLMGRFEPEDTWKRSSVIDVYDLVKNTYAFSFYVPNRDKDKLSEFRVYQNRLIAQMGNYIMSYRLDTKLFDSSITK</sequence>
<evidence type="ECO:0000256" key="1">
    <source>
        <dbReference type="ARBA" id="ARBA00004141"/>
    </source>
</evidence>
<dbReference type="InterPro" id="IPR009908">
    <property type="entry name" value="Methylamine_util_MauE"/>
</dbReference>
<feature type="transmembrane region" description="Helical" evidence="5">
    <location>
        <begin position="52"/>
        <end position="71"/>
    </location>
</feature>
<reference evidence="7 8" key="1">
    <citation type="journal article" date="2015" name="Stand. Genomic Sci.">
        <title>Genomic Encyclopedia of Bacterial and Archaeal Type Strains, Phase III: the genomes of soil and plant-associated and newly described type strains.</title>
        <authorList>
            <person name="Whitman W.B."/>
            <person name="Woyke T."/>
            <person name="Klenk H.P."/>
            <person name="Zhou Y."/>
            <person name="Lilburn T.G."/>
            <person name="Beck B.J."/>
            <person name="De Vos P."/>
            <person name="Vandamme P."/>
            <person name="Eisen J.A."/>
            <person name="Garrity G."/>
            <person name="Hugenholtz P."/>
            <person name="Kyrpides N.C."/>
        </authorList>
    </citation>
    <scope>NUCLEOTIDE SEQUENCE [LARGE SCALE GENOMIC DNA]</scope>
    <source>
        <strain evidence="7 8">CGMCC 1.7270</strain>
    </source>
</reference>
<feature type="transmembrane region" description="Helical" evidence="5">
    <location>
        <begin position="78"/>
        <end position="100"/>
    </location>
</feature>
<comment type="caution">
    <text evidence="7">The sequence shown here is derived from an EMBL/GenBank/DDBJ whole genome shotgun (WGS) entry which is preliminary data.</text>
</comment>
<evidence type="ECO:0000313" key="7">
    <source>
        <dbReference type="EMBL" id="TWI15230.1"/>
    </source>
</evidence>
<name>V6S400_9FLAO</name>
<keyword evidence="4 5" id="KW-0472">Membrane</keyword>
<protein>
    <submittedName>
        <fullName evidence="7">Putative membrane protein YphA (DoxX/SURF4 family)</fullName>
    </submittedName>
</protein>
<keyword evidence="3 5" id="KW-1133">Transmembrane helix</keyword>
<proteinExistence type="predicted"/>
<evidence type="ECO:0000256" key="5">
    <source>
        <dbReference type="SAM" id="Phobius"/>
    </source>
</evidence>
<feature type="transmembrane region" description="Helical" evidence="5">
    <location>
        <begin position="120"/>
        <end position="138"/>
    </location>
</feature>
<feature type="transmembrane region" description="Helical" evidence="5">
    <location>
        <begin position="150"/>
        <end position="172"/>
    </location>
</feature>
<dbReference type="RefSeq" id="WP_023571616.1">
    <property type="nucleotide sequence ID" value="NZ_AVBI01000019.1"/>
</dbReference>
<evidence type="ECO:0000313" key="8">
    <source>
        <dbReference type="Proteomes" id="UP000319848"/>
    </source>
</evidence>